<name>A0A9P9XZ62_9HYPO</name>
<evidence type="ECO:0000256" key="3">
    <source>
        <dbReference type="ARBA" id="ARBA00023125"/>
    </source>
</evidence>
<dbReference type="Proteomes" id="UP001055219">
    <property type="component" value="Unassembled WGS sequence"/>
</dbReference>
<dbReference type="EMBL" id="JAGIXG020000038">
    <property type="protein sequence ID" value="KAI6780014.1"/>
    <property type="molecule type" value="Genomic_DNA"/>
</dbReference>
<dbReference type="InterPro" id="IPR051089">
    <property type="entry name" value="prtT"/>
</dbReference>
<evidence type="ECO:0000256" key="4">
    <source>
        <dbReference type="ARBA" id="ARBA00023163"/>
    </source>
</evidence>
<sequence>MAPIAALPEQWTELMTAREQRAHLVADVTAIKTECGANHEARHVSECSLCFPKVLDRLYARYKDSTGGREWFSERSMVIPGLDTVISEAKAGKAKLSDIDVNIASEKEAWYRWVLRRHPEFLAVARTGKDKQVRDLLNDPDTTRDELVRAVGEAVGMPEHWSDEIDGFVEKYQGRRGDEKALKELYIQQFFKDQATGETLPHAREYLDMYEGELSVKLEDVIGKIIAANKDDRSTQTKREEHKKRLDELRRAKTTFERDRAKAKNQTQGAQKSSVEEKLDHLPPCRACGQQVDPDVYWPCALCMTMVQLGGAGDLTVYCSQACDDKGRLDHETEAHLCHAGESCVFFTDPETSEQGGPESAKMCNECLDKKEATVYCTLTCAARHLPRHRRSVHGAEMEVDRIQDLVSPLHKVVEMTLTGVKVGADITFTCLESKRECVARTGPRTRRPKRSKSSPEAGPAQESGPSSTQAQTFTIDFAVSAPEEQDDSFSSLAQTHEQALSALFTEHEEEQNFMLPLSPPSSSATPAPHSVESLTGQPQFNLASASSLLDIFRTHMLPNFPCVTLAETDTVAEMATRQPFVLLAILASVSASGNMLQGHGLYDSEFRKVLALKFVAGGERTLEILQGILIYCAWYPFHLRPKNKQVYHYLRMASDLLHDLELDSEPVFYQPEDFCLQAGIRAYLSYTYLAASLLIGWQRYKGIYASFDTWTEKACALLETNNHAPGNCSLVALVRLSSIIVPRIDVDSNKSAYTEADKHLMLLGLEAKLDNLPIAHETTTKNPVFLTHLFAKIYLIAAPFLTFPPSPKPSSPPNLSDIITPLATVLATLASLPDESFRAFTAPDWSRLIVCVIVASKLSFPLANDPSWDDASARHALRLGSFLDSFCRDDEVGDKASTKNDVLSASRVVMRMVRDKFNRRLHAAADARGTASLGGCPMLDGSLDNYMPMWDPPPLPLALQTTPQQQSGPVFHDLWATMTMSWSNGRGACP</sequence>
<keyword evidence="2" id="KW-0805">Transcription regulation</keyword>
<keyword evidence="4" id="KW-0804">Transcription</keyword>
<dbReference type="CDD" id="cd12148">
    <property type="entry name" value="fungal_TF_MHR"/>
    <property type="match status" value="1"/>
</dbReference>
<gene>
    <name evidence="7" type="ORF">J7T54_007490</name>
</gene>
<accession>A0A9P9XZ62</accession>
<organism evidence="7 8">
    <name type="scientific">Emericellopsis cladophorae</name>
    <dbReference type="NCBI Taxonomy" id="2686198"/>
    <lineage>
        <taxon>Eukaryota</taxon>
        <taxon>Fungi</taxon>
        <taxon>Dikarya</taxon>
        <taxon>Ascomycota</taxon>
        <taxon>Pezizomycotina</taxon>
        <taxon>Sordariomycetes</taxon>
        <taxon>Hypocreomycetidae</taxon>
        <taxon>Hypocreales</taxon>
        <taxon>Bionectriaceae</taxon>
        <taxon>Emericellopsis</taxon>
    </lineage>
</organism>
<dbReference type="GeneID" id="75833964"/>
<feature type="compositionally biased region" description="Polar residues" evidence="6">
    <location>
        <begin position="264"/>
        <end position="273"/>
    </location>
</feature>
<reference evidence="7" key="2">
    <citation type="submission" date="2022-07" db="EMBL/GenBank/DDBJ databases">
        <authorList>
            <person name="Goncalves M.F.M."/>
            <person name="Hilario S."/>
            <person name="Van De Peer Y."/>
            <person name="Esteves A.C."/>
            <person name="Alves A."/>
        </authorList>
    </citation>
    <scope>NUCLEOTIDE SEQUENCE</scope>
    <source>
        <strain evidence="7">MUM 19.33</strain>
    </source>
</reference>
<dbReference type="GO" id="GO:0005634">
    <property type="term" value="C:nucleus"/>
    <property type="evidence" value="ECO:0007669"/>
    <property type="project" value="UniProtKB-SubCell"/>
</dbReference>
<proteinExistence type="predicted"/>
<dbReference type="RefSeq" id="XP_051360870.1">
    <property type="nucleotide sequence ID" value="XM_051507955.1"/>
</dbReference>
<dbReference type="AlphaFoldDB" id="A0A9P9XZ62"/>
<evidence type="ECO:0000256" key="2">
    <source>
        <dbReference type="ARBA" id="ARBA00023015"/>
    </source>
</evidence>
<keyword evidence="8" id="KW-1185">Reference proteome</keyword>
<protein>
    <recommendedName>
        <fullName evidence="9">Suppressor of anucleate metulae protein B</fullName>
    </recommendedName>
</protein>
<evidence type="ECO:0008006" key="9">
    <source>
        <dbReference type="Google" id="ProtNLM"/>
    </source>
</evidence>
<dbReference type="GO" id="GO:0000981">
    <property type="term" value="F:DNA-binding transcription factor activity, RNA polymerase II-specific"/>
    <property type="evidence" value="ECO:0007669"/>
    <property type="project" value="TreeGrafter"/>
</dbReference>
<dbReference type="OrthoDB" id="5424793at2759"/>
<evidence type="ECO:0000256" key="1">
    <source>
        <dbReference type="ARBA" id="ARBA00004123"/>
    </source>
</evidence>
<evidence type="ECO:0000256" key="6">
    <source>
        <dbReference type="SAM" id="MobiDB-lite"/>
    </source>
</evidence>
<keyword evidence="3" id="KW-0238">DNA-binding</keyword>
<evidence type="ECO:0000313" key="7">
    <source>
        <dbReference type="EMBL" id="KAI6780014.1"/>
    </source>
</evidence>
<reference evidence="7" key="1">
    <citation type="journal article" date="2021" name="J Fungi (Basel)">
        <title>Genomic and Metabolomic Analyses of the Marine Fungus Emericellopsis cladophorae: Insights into Saltwater Adaptability Mechanisms and Its Biosynthetic Potential.</title>
        <authorList>
            <person name="Goncalves M.F.M."/>
            <person name="Hilario S."/>
            <person name="Van de Peer Y."/>
            <person name="Esteves A.C."/>
            <person name="Alves A."/>
        </authorList>
    </citation>
    <scope>NUCLEOTIDE SEQUENCE</scope>
    <source>
        <strain evidence="7">MUM 19.33</strain>
    </source>
</reference>
<evidence type="ECO:0000313" key="8">
    <source>
        <dbReference type="Proteomes" id="UP001055219"/>
    </source>
</evidence>
<dbReference type="PANTHER" id="PTHR31845">
    <property type="entry name" value="FINGER DOMAIN PROTEIN, PUTATIVE-RELATED"/>
    <property type="match status" value="1"/>
</dbReference>
<feature type="compositionally biased region" description="Basic residues" evidence="6">
    <location>
        <begin position="444"/>
        <end position="453"/>
    </location>
</feature>
<feature type="region of interest" description="Disordered" evidence="6">
    <location>
        <begin position="440"/>
        <end position="471"/>
    </location>
</feature>
<dbReference type="PANTHER" id="PTHR31845:SF10">
    <property type="entry name" value="ZN(II)2CYS6 TRANSCRIPTION FACTOR (EUROFUNG)"/>
    <property type="match status" value="1"/>
</dbReference>
<dbReference type="GO" id="GO:0000976">
    <property type="term" value="F:transcription cis-regulatory region binding"/>
    <property type="evidence" value="ECO:0007669"/>
    <property type="project" value="TreeGrafter"/>
</dbReference>
<comment type="subcellular location">
    <subcellularLocation>
        <location evidence="1">Nucleus</location>
    </subcellularLocation>
</comment>
<feature type="region of interest" description="Disordered" evidence="6">
    <location>
        <begin position="255"/>
        <end position="276"/>
    </location>
</feature>
<comment type="caution">
    <text evidence="7">The sequence shown here is derived from an EMBL/GenBank/DDBJ whole genome shotgun (WGS) entry which is preliminary data.</text>
</comment>
<keyword evidence="5" id="KW-0539">Nucleus</keyword>
<evidence type="ECO:0000256" key="5">
    <source>
        <dbReference type="ARBA" id="ARBA00023242"/>
    </source>
</evidence>